<dbReference type="EMBL" id="JAANAS010000032">
    <property type="protein sequence ID" value="NGZ89144.1"/>
    <property type="molecule type" value="Genomic_DNA"/>
</dbReference>
<dbReference type="Pfam" id="PF05973">
    <property type="entry name" value="Gp49"/>
    <property type="match status" value="1"/>
</dbReference>
<name>A0A967AIS2_9FLAO</name>
<dbReference type="AlphaFoldDB" id="A0A967AIS2"/>
<protein>
    <submittedName>
        <fullName evidence="1">Type II toxin-antitoxin system RelE/ParE family toxin</fullName>
    </submittedName>
</protein>
<dbReference type="InterPro" id="IPR009241">
    <property type="entry name" value="HigB-like"/>
</dbReference>
<dbReference type="Proteomes" id="UP000643701">
    <property type="component" value="Unassembled WGS sequence"/>
</dbReference>
<comment type="caution">
    <text evidence="1">The sequence shown here is derived from an EMBL/GenBank/DDBJ whole genome shotgun (WGS) entry which is preliminary data.</text>
</comment>
<sequence length="112" mass="13613">MNQKFKVELMDEVDEFLNELNEKARKKIIYNMRKAQVINDSELFKKLDDNVWEFRTLHNKTYYRLFAFWDKTDKTETVVVSTHGIEKKTAKTPPKEIKKTERIMKQYFDSKK</sequence>
<proteinExistence type="predicted"/>
<evidence type="ECO:0000313" key="2">
    <source>
        <dbReference type="Proteomes" id="UP000643701"/>
    </source>
</evidence>
<reference evidence="1" key="1">
    <citation type="submission" date="2020-03" db="EMBL/GenBank/DDBJ databases">
        <title>Psychroflexus Maritimus sp. nov., isolate from marine sediment.</title>
        <authorList>
            <person name="Zhong Y.-L."/>
        </authorList>
    </citation>
    <scope>NUCLEOTIDE SEQUENCE</scope>
    <source>
        <strain evidence="1">C1</strain>
    </source>
</reference>
<keyword evidence="2" id="KW-1185">Reference proteome</keyword>
<accession>A0A967AIS2</accession>
<dbReference type="RefSeq" id="WP_166399412.1">
    <property type="nucleotide sequence ID" value="NZ_JAANAS010000032.1"/>
</dbReference>
<organism evidence="1 2">
    <name type="scientific">Psychroflexus maritimus</name>
    <dbReference type="NCBI Taxonomy" id="2714865"/>
    <lineage>
        <taxon>Bacteria</taxon>
        <taxon>Pseudomonadati</taxon>
        <taxon>Bacteroidota</taxon>
        <taxon>Flavobacteriia</taxon>
        <taxon>Flavobacteriales</taxon>
        <taxon>Flavobacteriaceae</taxon>
        <taxon>Psychroflexus</taxon>
    </lineage>
</organism>
<evidence type="ECO:0000313" key="1">
    <source>
        <dbReference type="EMBL" id="NGZ89144.1"/>
    </source>
</evidence>
<gene>
    <name evidence="1" type="ORF">G7034_02640</name>
</gene>